<organism evidence="1 2">
    <name type="scientific">Papaver atlanticum</name>
    <dbReference type="NCBI Taxonomy" id="357466"/>
    <lineage>
        <taxon>Eukaryota</taxon>
        <taxon>Viridiplantae</taxon>
        <taxon>Streptophyta</taxon>
        <taxon>Embryophyta</taxon>
        <taxon>Tracheophyta</taxon>
        <taxon>Spermatophyta</taxon>
        <taxon>Magnoliopsida</taxon>
        <taxon>Ranunculales</taxon>
        <taxon>Papaveraceae</taxon>
        <taxon>Papaveroideae</taxon>
        <taxon>Papaver</taxon>
    </lineage>
</organism>
<keyword evidence="2" id="KW-1185">Reference proteome</keyword>
<evidence type="ECO:0000313" key="2">
    <source>
        <dbReference type="Proteomes" id="UP001202328"/>
    </source>
</evidence>
<dbReference type="Proteomes" id="UP001202328">
    <property type="component" value="Unassembled WGS sequence"/>
</dbReference>
<dbReference type="InterPro" id="IPR012340">
    <property type="entry name" value="NA-bd_OB-fold"/>
</dbReference>
<comment type="caution">
    <text evidence="1">The sequence shown here is derived from an EMBL/GenBank/DDBJ whole genome shotgun (WGS) entry which is preliminary data.</text>
</comment>
<gene>
    <name evidence="1" type="ORF">MKW98_016711</name>
</gene>
<evidence type="ECO:0000313" key="1">
    <source>
        <dbReference type="EMBL" id="KAI3933746.1"/>
    </source>
</evidence>
<accession>A0AAD4T422</accession>
<dbReference type="AlphaFoldDB" id="A0AAD4T422"/>
<proteinExistence type="predicted"/>
<dbReference type="EMBL" id="JAJJMB010006779">
    <property type="protein sequence ID" value="KAI3933746.1"/>
    <property type="molecule type" value="Genomic_DNA"/>
</dbReference>
<sequence>MVEKAIKRFSIRFRMEDDTGTAIFEAPDFEVQKILRFRAADLICLEEEHGKHAVEEALLTFFTVEIDYGPTIHKFNMNQNVKEIYTVTRMTYTQNTTTDFEI</sequence>
<reference evidence="1" key="1">
    <citation type="submission" date="2022-04" db="EMBL/GenBank/DDBJ databases">
        <title>A functionally conserved STORR gene fusion in Papaver species that diverged 16.8 million years ago.</title>
        <authorList>
            <person name="Catania T."/>
        </authorList>
    </citation>
    <scope>NUCLEOTIDE SEQUENCE</scope>
    <source>
        <strain evidence="1">S-188037</strain>
    </source>
</reference>
<name>A0AAD4T422_9MAGN</name>
<protein>
    <submittedName>
        <fullName evidence="1">Uncharacterized protein</fullName>
    </submittedName>
</protein>
<dbReference type="Gene3D" id="2.40.50.140">
    <property type="entry name" value="Nucleic acid-binding proteins"/>
    <property type="match status" value="1"/>
</dbReference>